<feature type="domain" description="Response regulatory" evidence="3">
    <location>
        <begin position="3"/>
        <end position="119"/>
    </location>
</feature>
<dbReference type="PANTHER" id="PTHR44591:SF3">
    <property type="entry name" value="RESPONSE REGULATORY DOMAIN-CONTAINING PROTEIN"/>
    <property type="match status" value="1"/>
</dbReference>
<gene>
    <name evidence="4" type="ORF">F1737_10735</name>
</gene>
<dbReference type="PROSITE" id="PS50110">
    <property type="entry name" value="RESPONSE_REGULATORY"/>
    <property type="match status" value="1"/>
</dbReference>
<accession>A0AA97FF34</accession>
<dbReference type="SMART" id="SM00448">
    <property type="entry name" value="REC"/>
    <property type="match status" value="1"/>
</dbReference>
<keyword evidence="1 2" id="KW-0597">Phosphoprotein</keyword>
<keyword evidence="5" id="KW-1185">Reference proteome</keyword>
<evidence type="ECO:0000313" key="4">
    <source>
        <dbReference type="EMBL" id="WOF17118.1"/>
    </source>
</evidence>
<dbReference type="Gene3D" id="3.40.50.2300">
    <property type="match status" value="1"/>
</dbReference>
<evidence type="ECO:0000256" key="1">
    <source>
        <dbReference type="ARBA" id="ARBA00022553"/>
    </source>
</evidence>
<evidence type="ECO:0000256" key="2">
    <source>
        <dbReference type="PROSITE-ProRule" id="PRU00169"/>
    </source>
</evidence>
<evidence type="ECO:0000313" key="5">
    <source>
        <dbReference type="Proteomes" id="UP001301797"/>
    </source>
</evidence>
<dbReference type="AlphaFoldDB" id="A0AA97FF34"/>
<protein>
    <submittedName>
        <fullName evidence="4">Response regulator</fullName>
    </submittedName>
</protein>
<dbReference type="CDD" id="cd00156">
    <property type="entry name" value="REC"/>
    <property type="match status" value="1"/>
</dbReference>
<dbReference type="Pfam" id="PF00072">
    <property type="entry name" value="Response_reg"/>
    <property type="match status" value="1"/>
</dbReference>
<dbReference type="KEGG" id="mefw:F1737_10735"/>
<feature type="modified residue" description="4-aspartylphosphate" evidence="2">
    <location>
        <position position="52"/>
    </location>
</feature>
<evidence type="ECO:0000259" key="3">
    <source>
        <dbReference type="PROSITE" id="PS50110"/>
    </source>
</evidence>
<dbReference type="GO" id="GO:0000160">
    <property type="term" value="P:phosphorelay signal transduction system"/>
    <property type="evidence" value="ECO:0007669"/>
    <property type="project" value="InterPro"/>
</dbReference>
<sequence>MAGILIVDDTKVLANLYCNFLTHSGYECDAVYGGDECFYKINDLNPDIILLDTCMEPCDSWEILAKIKKNPKTAGISVLMMESETCTREKIIEKGFLADGYIQKPVKSGTLENIIKSAYMQRSRVLRIVEDAFDEHESEEERKILFNLCLNAFALNSFKKLVAEAYEYPFPIRS</sequence>
<dbReference type="SUPFAM" id="SSF52172">
    <property type="entry name" value="CheY-like"/>
    <property type="match status" value="1"/>
</dbReference>
<dbReference type="GeneID" id="85230650"/>
<dbReference type="InterPro" id="IPR050595">
    <property type="entry name" value="Bact_response_regulator"/>
</dbReference>
<name>A0AA97FF34_9EURY</name>
<proteinExistence type="predicted"/>
<dbReference type="InterPro" id="IPR001789">
    <property type="entry name" value="Sig_transdc_resp-reg_receiver"/>
</dbReference>
<reference evidence="4 5" key="1">
    <citation type="submission" date="2019-09" db="EMBL/GenBank/DDBJ databases">
        <title>The complete genome of Methanoplanus sp. FWC-SCC4.</title>
        <authorList>
            <person name="Chen S.-C."/>
            <person name="Zhou Y.-Z."/>
            <person name="Lai M.-C."/>
        </authorList>
    </citation>
    <scope>NUCLEOTIDE SEQUENCE [LARGE SCALE GENOMIC DNA]</scope>
    <source>
        <strain evidence="4 5">FWC-SCC4</strain>
    </source>
</reference>
<dbReference type="Proteomes" id="UP001301797">
    <property type="component" value="Chromosome"/>
</dbReference>
<dbReference type="PANTHER" id="PTHR44591">
    <property type="entry name" value="STRESS RESPONSE REGULATOR PROTEIN 1"/>
    <property type="match status" value="1"/>
</dbReference>
<dbReference type="EMBL" id="CP043875">
    <property type="protein sequence ID" value="WOF17118.1"/>
    <property type="molecule type" value="Genomic_DNA"/>
</dbReference>
<dbReference type="RefSeq" id="WP_317136574.1">
    <property type="nucleotide sequence ID" value="NZ_CP043875.1"/>
</dbReference>
<organism evidence="4 5">
    <name type="scientific">Methanochimaera problematica</name>
    <dbReference type="NCBI Taxonomy" id="2609417"/>
    <lineage>
        <taxon>Archaea</taxon>
        <taxon>Methanobacteriati</taxon>
        <taxon>Methanobacteriota</taxon>
        <taxon>Stenosarchaea group</taxon>
        <taxon>Methanomicrobia</taxon>
        <taxon>Methanomicrobiales</taxon>
        <taxon>Methanomicrobiaceae</taxon>
        <taxon>Methanochimaera</taxon>
    </lineage>
</organism>
<dbReference type="InterPro" id="IPR011006">
    <property type="entry name" value="CheY-like_superfamily"/>
</dbReference>